<feature type="domain" description="Potassium channel" evidence="11">
    <location>
        <begin position="442"/>
        <end position="515"/>
    </location>
</feature>
<organism evidence="12 13">
    <name type="scientific">Rosa chinensis</name>
    <name type="common">China rose</name>
    <dbReference type="NCBI Taxonomy" id="74649"/>
    <lineage>
        <taxon>Eukaryota</taxon>
        <taxon>Viridiplantae</taxon>
        <taxon>Streptophyta</taxon>
        <taxon>Embryophyta</taxon>
        <taxon>Tracheophyta</taxon>
        <taxon>Spermatophyta</taxon>
        <taxon>Magnoliopsida</taxon>
        <taxon>eudicotyledons</taxon>
        <taxon>Gunneridae</taxon>
        <taxon>Pentapetalae</taxon>
        <taxon>rosids</taxon>
        <taxon>fabids</taxon>
        <taxon>Rosales</taxon>
        <taxon>Rosaceae</taxon>
        <taxon>Rosoideae</taxon>
        <taxon>Rosoideae incertae sedis</taxon>
        <taxon>Rosa</taxon>
    </lineage>
</organism>
<keyword evidence="13" id="KW-1185">Reference proteome</keyword>
<dbReference type="SUPFAM" id="SSF81324">
    <property type="entry name" value="Voltage-gated potassium channels"/>
    <property type="match status" value="2"/>
</dbReference>
<keyword evidence="6" id="KW-0406">Ion transport</keyword>
<gene>
    <name evidence="12" type="ORF">RchiOBHm_Chr4g0407831</name>
</gene>
<dbReference type="PANTHER" id="PTHR11003">
    <property type="entry name" value="POTASSIUM CHANNEL, SUBFAMILY K"/>
    <property type="match status" value="1"/>
</dbReference>
<evidence type="ECO:0000256" key="6">
    <source>
        <dbReference type="ARBA" id="ARBA00023065"/>
    </source>
</evidence>
<feature type="transmembrane region" description="Helical" evidence="10">
    <location>
        <begin position="493"/>
        <end position="513"/>
    </location>
</feature>
<feature type="transmembrane region" description="Helical" evidence="10">
    <location>
        <begin position="324"/>
        <end position="342"/>
    </location>
</feature>
<evidence type="ECO:0000313" key="12">
    <source>
        <dbReference type="EMBL" id="PRQ37905.1"/>
    </source>
</evidence>
<proteinExistence type="inferred from homology"/>
<reference evidence="12 13" key="1">
    <citation type="journal article" date="2018" name="Nat. Genet.">
        <title>The Rosa genome provides new insights in the design of modern roses.</title>
        <authorList>
            <person name="Bendahmane M."/>
        </authorList>
    </citation>
    <scope>NUCLEOTIDE SEQUENCE [LARGE SCALE GENOMIC DNA]</scope>
    <source>
        <strain evidence="13">cv. Old Blush</strain>
    </source>
</reference>
<feature type="region of interest" description="Disordered" evidence="9">
    <location>
        <begin position="44"/>
        <end position="63"/>
    </location>
</feature>
<evidence type="ECO:0000256" key="4">
    <source>
        <dbReference type="ARBA" id="ARBA00022692"/>
    </source>
</evidence>
<dbReference type="GO" id="GO:0005886">
    <property type="term" value="C:plasma membrane"/>
    <property type="evidence" value="ECO:0007669"/>
    <property type="project" value="TreeGrafter"/>
</dbReference>
<keyword evidence="4 10" id="KW-0812">Transmembrane</keyword>
<feature type="compositionally biased region" description="Polar residues" evidence="9">
    <location>
        <begin position="45"/>
        <end position="60"/>
    </location>
</feature>
<keyword evidence="3" id="KW-0813">Transport</keyword>
<dbReference type="GO" id="GO:0030322">
    <property type="term" value="P:stabilization of membrane potential"/>
    <property type="evidence" value="ECO:0007669"/>
    <property type="project" value="TreeGrafter"/>
</dbReference>
<evidence type="ECO:0000256" key="10">
    <source>
        <dbReference type="SAM" id="Phobius"/>
    </source>
</evidence>
<comment type="caution">
    <text evidence="12">The sequence shown here is derived from an EMBL/GenBank/DDBJ whole genome shotgun (WGS) entry which is preliminary data.</text>
</comment>
<evidence type="ECO:0000256" key="7">
    <source>
        <dbReference type="ARBA" id="ARBA00023136"/>
    </source>
</evidence>
<dbReference type="InterPro" id="IPR013099">
    <property type="entry name" value="K_chnl_dom"/>
</dbReference>
<dbReference type="Gramene" id="PRQ37905">
    <property type="protein sequence ID" value="PRQ37905"/>
    <property type="gene ID" value="RchiOBHm_Chr4g0407831"/>
</dbReference>
<dbReference type="Pfam" id="PF07885">
    <property type="entry name" value="Ion_trans_2"/>
    <property type="match status" value="2"/>
</dbReference>
<dbReference type="EMBL" id="PDCK01000042">
    <property type="protein sequence ID" value="PRQ37905.1"/>
    <property type="molecule type" value="Genomic_DNA"/>
</dbReference>
<accession>A0A2P6QUN8</accession>
<feature type="domain" description="Potassium channel" evidence="11">
    <location>
        <begin position="329"/>
        <end position="408"/>
    </location>
</feature>
<comment type="subcellular location">
    <subcellularLocation>
        <location evidence="1">Membrane</location>
        <topology evidence="1">Multi-pass membrane protein</topology>
    </subcellularLocation>
</comment>
<evidence type="ECO:0000256" key="1">
    <source>
        <dbReference type="ARBA" id="ARBA00004141"/>
    </source>
</evidence>
<keyword evidence="5 10" id="KW-1133">Transmembrane helix</keyword>
<evidence type="ECO:0000256" key="2">
    <source>
        <dbReference type="ARBA" id="ARBA00010159"/>
    </source>
</evidence>
<feature type="transmembrane region" description="Helical" evidence="10">
    <location>
        <begin position="437"/>
        <end position="457"/>
    </location>
</feature>
<sequence>MTGDKDFLARKKKKKTVSDAPGMKKAPLLKKLLNKSGSLWKLFNKSGSNPAENETDQLGSNEGRAFNNEVRIGINEPEVMPHRNAVREDGGCMDQKVNNGAPVQDMVIFSGGVHHQRQQQIENSGADHVVIHIEEGVVVWVIVPNIIPRLNLGAANLERAYSLLSVGGIITPFHNFMNFWQGNGQGLRQQLYNLILRQQQNYNIGAQGDNDFHQQLVLDIKEAEGGVVGGGRRIPRIRVAGGARRIPRMIHVRLSGGDVPVHSTYAWLCEKGQSIPFNASVHSAYGYGQQSIWFEEGGLPPAVKPFAPDTADFLTKSSPYFCQGLISLVVFFLVSSLPYFFLKGSGEIIGPKNDSNADPFYFSMVIMSSTGYGDMYPKSTRARLLTCFWILFGVGIVAGRLSTVFNCLANAFGNLFFGYMIRRSSGQLITERSRAKYKVWFAVLVVALCIVVGLFGCKYLEGMDWLESFYLSVVTVSSVGFGDLHFNSLAGKVFATFWIPVSTILVGISFGYISKCGYGSLR</sequence>
<dbReference type="Proteomes" id="UP000238479">
    <property type="component" value="Chromosome 4"/>
</dbReference>
<evidence type="ECO:0000256" key="9">
    <source>
        <dbReference type="SAM" id="MobiDB-lite"/>
    </source>
</evidence>
<dbReference type="GO" id="GO:0022841">
    <property type="term" value="F:potassium ion leak channel activity"/>
    <property type="evidence" value="ECO:0007669"/>
    <property type="project" value="TreeGrafter"/>
</dbReference>
<dbReference type="PRINTS" id="PR01333">
    <property type="entry name" value="2POREKCHANEL"/>
</dbReference>
<evidence type="ECO:0000259" key="11">
    <source>
        <dbReference type="Pfam" id="PF07885"/>
    </source>
</evidence>
<dbReference type="PANTHER" id="PTHR11003:SF291">
    <property type="entry name" value="IP11374P"/>
    <property type="match status" value="1"/>
</dbReference>
<keyword evidence="7 10" id="KW-0472">Membrane</keyword>
<name>A0A2P6QUN8_ROSCH</name>
<keyword evidence="8 12" id="KW-0407">Ion channel</keyword>
<dbReference type="InterPro" id="IPR003280">
    <property type="entry name" value="2pore_dom_K_chnl"/>
</dbReference>
<dbReference type="GO" id="GO:0005774">
    <property type="term" value="C:vacuolar membrane"/>
    <property type="evidence" value="ECO:0007669"/>
    <property type="project" value="UniProtKB-ARBA"/>
</dbReference>
<protein>
    <submittedName>
        <fullName evidence="12">Putative Two pore domain potassium channel</fullName>
    </submittedName>
</protein>
<dbReference type="Gene3D" id="1.10.287.70">
    <property type="match status" value="2"/>
</dbReference>
<comment type="similarity">
    <text evidence="2">Belongs to the two pore domain potassium channel (TC 1.A.1.7) family.</text>
</comment>
<feature type="region of interest" description="Disordered" evidence="9">
    <location>
        <begin position="1"/>
        <end position="23"/>
    </location>
</feature>
<evidence type="ECO:0000256" key="8">
    <source>
        <dbReference type="ARBA" id="ARBA00023303"/>
    </source>
</evidence>
<feature type="transmembrane region" description="Helical" evidence="10">
    <location>
        <begin position="384"/>
        <end position="417"/>
    </location>
</feature>
<evidence type="ECO:0000256" key="5">
    <source>
        <dbReference type="ARBA" id="ARBA00022989"/>
    </source>
</evidence>
<evidence type="ECO:0000313" key="13">
    <source>
        <dbReference type="Proteomes" id="UP000238479"/>
    </source>
</evidence>
<dbReference type="GO" id="GO:0015271">
    <property type="term" value="F:outward rectifier potassium channel activity"/>
    <property type="evidence" value="ECO:0007669"/>
    <property type="project" value="TreeGrafter"/>
</dbReference>
<evidence type="ECO:0000256" key="3">
    <source>
        <dbReference type="ARBA" id="ARBA00022448"/>
    </source>
</evidence>
<dbReference type="AlphaFoldDB" id="A0A2P6QUN8"/>